<evidence type="ECO:0000256" key="3">
    <source>
        <dbReference type="SAM" id="SignalP"/>
    </source>
</evidence>
<dbReference type="EMBL" id="CAVMBE010000004">
    <property type="protein sequence ID" value="CAK3816721.1"/>
    <property type="molecule type" value="Genomic_DNA"/>
</dbReference>
<keyword evidence="2" id="KW-0472">Membrane</keyword>
<evidence type="ECO:0000313" key="4">
    <source>
        <dbReference type="EMBL" id="CAK3816721.1"/>
    </source>
</evidence>
<feature type="region of interest" description="Disordered" evidence="1">
    <location>
        <begin position="290"/>
        <end position="311"/>
    </location>
</feature>
<sequence length="337" mass="36765">MDHILLRRLLGLLLLALISLVCSIGFLATSSPTSETRPVYIAWTTVSGAVVYIALMLCFLTWLQFRDKWNGSQEAFDPVYKCDARSSGEISEDEKKAAAGGGDSSTSTFYWCDEDFRAQVEGTLPRTPETVHHHHHHYFPQRDGTRLSSIPELPPSSPSVSLDSSRAYTLDLRVPPTPPRSPSPAYFMGLRVPSPSTPPRSPSPISYTLDLRLPPPPAAAHHNPIDPAPPTMRNNALRDIQIASPGLKLGVNPRDPYGLSILPRQLSFQNTGGVGGAAFEGSVFQGMGKAKEVDDGVSPKKQDGVPEKEVLKEEMRKKVQAMRAALLAGDEEEEEDG</sequence>
<accession>A0AAI8YSD2</accession>
<gene>
    <name evidence="4" type="ORF">LECACI_7A001113</name>
</gene>
<dbReference type="Proteomes" id="UP001296104">
    <property type="component" value="Unassembled WGS sequence"/>
</dbReference>
<feature type="transmembrane region" description="Helical" evidence="2">
    <location>
        <begin position="40"/>
        <end position="63"/>
    </location>
</feature>
<evidence type="ECO:0000256" key="1">
    <source>
        <dbReference type="SAM" id="MobiDB-lite"/>
    </source>
</evidence>
<protein>
    <recommendedName>
        <fullName evidence="6">Defect at low temperature protein 1</fullName>
    </recommendedName>
</protein>
<dbReference type="AlphaFoldDB" id="A0AAI8YSD2"/>
<evidence type="ECO:0008006" key="6">
    <source>
        <dbReference type="Google" id="ProtNLM"/>
    </source>
</evidence>
<evidence type="ECO:0000256" key="2">
    <source>
        <dbReference type="SAM" id="Phobius"/>
    </source>
</evidence>
<keyword evidence="2" id="KW-1133">Transmembrane helix</keyword>
<keyword evidence="3" id="KW-0732">Signal</keyword>
<comment type="caution">
    <text evidence="4">The sequence shown here is derived from an EMBL/GenBank/DDBJ whole genome shotgun (WGS) entry which is preliminary data.</text>
</comment>
<feature type="chain" id="PRO_5042554425" description="Defect at low temperature protein 1" evidence="3">
    <location>
        <begin position="24"/>
        <end position="337"/>
    </location>
</feature>
<organism evidence="4 5">
    <name type="scientific">Lecanosticta acicola</name>
    <dbReference type="NCBI Taxonomy" id="111012"/>
    <lineage>
        <taxon>Eukaryota</taxon>
        <taxon>Fungi</taxon>
        <taxon>Dikarya</taxon>
        <taxon>Ascomycota</taxon>
        <taxon>Pezizomycotina</taxon>
        <taxon>Dothideomycetes</taxon>
        <taxon>Dothideomycetidae</taxon>
        <taxon>Mycosphaerellales</taxon>
        <taxon>Mycosphaerellaceae</taxon>
        <taxon>Lecanosticta</taxon>
    </lineage>
</organism>
<keyword evidence="2" id="KW-0812">Transmembrane</keyword>
<name>A0AAI8YSD2_9PEZI</name>
<reference evidence="4" key="1">
    <citation type="submission" date="2023-11" db="EMBL/GenBank/DDBJ databases">
        <authorList>
            <person name="Alioto T."/>
            <person name="Alioto T."/>
            <person name="Gomez Garrido J."/>
        </authorList>
    </citation>
    <scope>NUCLEOTIDE SEQUENCE</scope>
</reference>
<feature type="signal peptide" evidence="3">
    <location>
        <begin position="1"/>
        <end position="23"/>
    </location>
</feature>
<evidence type="ECO:0000313" key="5">
    <source>
        <dbReference type="Proteomes" id="UP001296104"/>
    </source>
</evidence>
<keyword evidence="5" id="KW-1185">Reference proteome</keyword>
<proteinExistence type="predicted"/>
<feature type="region of interest" description="Disordered" evidence="1">
    <location>
        <begin position="128"/>
        <end position="163"/>
    </location>
</feature>